<dbReference type="GO" id="GO:0005576">
    <property type="term" value="C:extracellular region"/>
    <property type="evidence" value="ECO:0007669"/>
    <property type="project" value="UniProtKB-SubCell"/>
</dbReference>
<dbReference type="PANTHER" id="PTHR38340:SF1">
    <property type="entry name" value="S-LAYER PROTEIN"/>
    <property type="match status" value="1"/>
</dbReference>
<sequence>MALVMQSGADGFDFSMLREVPQRVVNAGPVSFPFDLVDVEIFGESYSLDFPDLDANSGLAALLRDGRALGVMGDDIRFAGNGLLQSGTATLLLGFEDEEPEFMLAGVSVEVSRLIAVGRTATTQDDSALLAELLRGDDVMLGNDDYATDDVLNGRGGRDVLGGYAGDDRLAGGRGDDVLLGGAGRDTLEGGAGQDILLADAGNDILRGGFGNDVLAALMGAHGLTGGKGRDIFGFGAGSIGSVIRDFRDGTDRIAFDIEGLTFADLRITQLGPDVVRVAGDGFAFRVAGLRVEDLGRADFLFGTAAQDSVAASLDAFLDGWAYSV</sequence>
<comment type="subcellular location">
    <subcellularLocation>
        <location evidence="1">Secreted</location>
    </subcellularLocation>
</comment>
<dbReference type="PROSITE" id="PS00330">
    <property type="entry name" value="HEMOLYSIN_CALCIUM"/>
    <property type="match status" value="3"/>
</dbReference>
<dbReference type="GO" id="GO:0005509">
    <property type="term" value="F:calcium ion binding"/>
    <property type="evidence" value="ECO:0007669"/>
    <property type="project" value="InterPro"/>
</dbReference>
<dbReference type="InterPro" id="IPR001343">
    <property type="entry name" value="Hemolysn_Ca-bd"/>
</dbReference>
<dbReference type="InterPro" id="IPR018511">
    <property type="entry name" value="Hemolysin-typ_Ca-bd_CS"/>
</dbReference>
<keyword evidence="4" id="KW-1185">Reference proteome</keyword>
<dbReference type="RefSeq" id="WP_215504808.1">
    <property type="nucleotide sequence ID" value="NZ_CP076361.1"/>
</dbReference>
<reference evidence="3" key="1">
    <citation type="submission" date="2021-06" db="EMBL/GenBank/DDBJ databases">
        <title>Direct submission.</title>
        <authorList>
            <person name="Lee C.-S."/>
            <person name="Jin L."/>
        </authorList>
    </citation>
    <scope>NUCLEOTIDE SEQUENCE</scope>
    <source>
        <strain evidence="3">Con5</strain>
    </source>
</reference>
<dbReference type="EMBL" id="CP076361">
    <property type="protein sequence ID" value="QWK89428.1"/>
    <property type="molecule type" value="Genomic_DNA"/>
</dbReference>
<dbReference type="InterPro" id="IPR011049">
    <property type="entry name" value="Serralysin-like_metalloprot_C"/>
</dbReference>
<dbReference type="InterPro" id="IPR050557">
    <property type="entry name" value="RTX_toxin/Mannuronan_C5-epim"/>
</dbReference>
<dbReference type="Proteomes" id="UP000679352">
    <property type="component" value="Chromosome"/>
</dbReference>
<dbReference type="Pfam" id="PF00353">
    <property type="entry name" value="HemolysinCabind"/>
    <property type="match status" value="2"/>
</dbReference>
<evidence type="ECO:0000313" key="3">
    <source>
        <dbReference type="EMBL" id="QWK89428.1"/>
    </source>
</evidence>
<evidence type="ECO:0000256" key="1">
    <source>
        <dbReference type="ARBA" id="ARBA00004613"/>
    </source>
</evidence>
<dbReference type="SUPFAM" id="SSF51120">
    <property type="entry name" value="beta-Roll"/>
    <property type="match status" value="1"/>
</dbReference>
<evidence type="ECO:0008006" key="5">
    <source>
        <dbReference type="Google" id="ProtNLM"/>
    </source>
</evidence>
<name>A0A975P5K0_9RHOB</name>
<proteinExistence type="predicted"/>
<gene>
    <name evidence="3" type="ORF">KM031_11260</name>
</gene>
<evidence type="ECO:0000256" key="2">
    <source>
        <dbReference type="ARBA" id="ARBA00022525"/>
    </source>
</evidence>
<dbReference type="PANTHER" id="PTHR38340">
    <property type="entry name" value="S-LAYER PROTEIN"/>
    <property type="match status" value="1"/>
</dbReference>
<dbReference type="AlphaFoldDB" id="A0A975P5K0"/>
<dbReference type="Gene3D" id="2.150.10.10">
    <property type="entry name" value="Serralysin-like metalloprotease, C-terminal"/>
    <property type="match status" value="1"/>
</dbReference>
<keyword evidence="2" id="KW-0964">Secreted</keyword>
<evidence type="ECO:0000313" key="4">
    <source>
        <dbReference type="Proteomes" id="UP000679352"/>
    </source>
</evidence>
<dbReference type="PRINTS" id="PR00313">
    <property type="entry name" value="CABNDNGRPT"/>
</dbReference>
<organism evidence="3 4">
    <name type="scientific">Gemmobacter fulvus</name>
    <dbReference type="NCBI Taxonomy" id="2840474"/>
    <lineage>
        <taxon>Bacteria</taxon>
        <taxon>Pseudomonadati</taxon>
        <taxon>Pseudomonadota</taxon>
        <taxon>Alphaproteobacteria</taxon>
        <taxon>Rhodobacterales</taxon>
        <taxon>Paracoccaceae</taxon>
        <taxon>Gemmobacter</taxon>
    </lineage>
</organism>
<protein>
    <recommendedName>
        <fullName evidence="5">Calcium-binding protein</fullName>
    </recommendedName>
</protein>
<dbReference type="KEGG" id="gfu:KM031_11260"/>
<accession>A0A975P5K0</accession>